<dbReference type="InterPro" id="IPR038469">
    <property type="entry name" value="tRNAHis_GuaTrfase_Thg1_sf"/>
</dbReference>
<dbReference type="Pfam" id="PF04446">
    <property type="entry name" value="Thg1"/>
    <property type="match status" value="1"/>
</dbReference>
<dbReference type="HOGENOM" id="CLU_044271_3_1_2"/>
<reference evidence="13 14" key="2">
    <citation type="journal article" date="2014" name="Genome Announc.">
        <title>Complete Genome Sequence of Methanoregula formicica SMSPT, a Mesophilic Hydrogenotrophic Methanogen Isolated from a Methanogenic Upflow Anaerobic Sludge Blanket Reactor.</title>
        <authorList>
            <person name="Yamamoto K."/>
            <person name="Tamaki H."/>
            <person name="Cadillo-Quiroz H."/>
            <person name="Imachi H."/>
            <person name="Kyrpides N."/>
            <person name="Woyke T."/>
            <person name="Goodwin L."/>
            <person name="Zinder S.H."/>
            <person name="Kamagata Y."/>
            <person name="Liu W.T."/>
        </authorList>
    </citation>
    <scope>NUCLEOTIDE SEQUENCE [LARGE SCALE GENOMIC DNA]</scope>
    <source>
        <strain evidence="14">DSM 22288 / NBRC 105244 / SMSP</strain>
    </source>
</reference>
<reference evidence="14" key="1">
    <citation type="submission" date="2011-12" db="EMBL/GenBank/DDBJ databases">
        <title>Complete sequence of Methanoregula formicicum SMSP.</title>
        <authorList>
            <person name="Lucas S."/>
            <person name="Han J."/>
            <person name="Lapidus A."/>
            <person name="Cheng J.-F."/>
            <person name="Goodwin L."/>
            <person name="Pitluck S."/>
            <person name="Peters L."/>
            <person name="Ovchinnikova G."/>
            <person name="Teshima H."/>
            <person name="Detter J.C."/>
            <person name="Han C."/>
            <person name="Tapia R."/>
            <person name="Land M."/>
            <person name="Hauser L."/>
            <person name="Kyrpides N."/>
            <person name="Ivanova N."/>
            <person name="Pagani I."/>
            <person name="Imachi H."/>
            <person name="Tamaki H."/>
            <person name="Sekiguchi Y."/>
            <person name="Kamagata Y."/>
            <person name="Cadillo-Quiroz H."/>
            <person name="Zinder S."/>
            <person name="Liu W.-T."/>
            <person name="Woyke T."/>
        </authorList>
    </citation>
    <scope>NUCLEOTIDE SEQUENCE [LARGE SCALE GENOMIC DNA]</scope>
    <source>
        <strain evidence="14">DSM 22288 / NBRC 105244 / SMSP</strain>
    </source>
</reference>
<dbReference type="AlphaFoldDB" id="L0HBP9"/>
<gene>
    <name evidence="13" type="ordered locus">Metfor_0392</name>
</gene>
<proteinExistence type="inferred from homology"/>
<name>L0HBP9_METFS</name>
<evidence type="ECO:0000256" key="7">
    <source>
        <dbReference type="ARBA" id="ARBA00022723"/>
    </source>
</evidence>
<evidence type="ECO:0000313" key="14">
    <source>
        <dbReference type="Proteomes" id="UP000010824"/>
    </source>
</evidence>
<dbReference type="GO" id="GO:0006400">
    <property type="term" value="P:tRNA modification"/>
    <property type="evidence" value="ECO:0007669"/>
    <property type="project" value="InterPro"/>
</dbReference>
<keyword evidence="10" id="KW-0342">GTP-binding</keyword>
<evidence type="ECO:0000256" key="5">
    <source>
        <dbReference type="ARBA" id="ARBA00022694"/>
    </source>
</evidence>
<evidence type="ECO:0000259" key="12">
    <source>
        <dbReference type="Pfam" id="PF14413"/>
    </source>
</evidence>
<accession>L0HBP9</accession>
<dbReference type="Pfam" id="PF14413">
    <property type="entry name" value="Thg1C"/>
    <property type="match status" value="1"/>
</dbReference>
<dbReference type="GeneID" id="14309065"/>
<keyword evidence="4" id="KW-0808">Transferase</keyword>
<evidence type="ECO:0000313" key="13">
    <source>
        <dbReference type="EMBL" id="AGB01465.1"/>
    </source>
</evidence>
<keyword evidence="9" id="KW-0460">Magnesium</keyword>
<dbReference type="EC" id="2.7.7.79" evidence="3"/>
<dbReference type="PANTHER" id="PTHR12729">
    <property type="entry name" value="TRNA(HIS) GUANYLYLTRANSFERASE-RELATED"/>
    <property type="match status" value="1"/>
</dbReference>
<evidence type="ECO:0000256" key="9">
    <source>
        <dbReference type="ARBA" id="ARBA00022842"/>
    </source>
</evidence>
<dbReference type="PANTHER" id="PTHR12729:SF6">
    <property type="entry name" value="TRNA(HIS) GUANYLYLTRANSFERASE-RELATED"/>
    <property type="match status" value="1"/>
</dbReference>
<dbReference type="STRING" id="593750.Metfor_0392"/>
<evidence type="ECO:0000256" key="1">
    <source>
        <dbReference type="ARBA" id="ARBA00001946"/>
    </source>
</evidence>
<evidence type="ECO:0000256" key="6">
    <source>
        <dbReference type="ARBA" id="ARBA00022695"/>
    </source>
</evidence>
<dbReference type="InterPro" id="IPR007537">
    <property type="entry name" value="tRNAHis_GuaTrfase_Thg1"/>
</dbReference>
<keyword evidence="7" id="KW-0479">Metal-binding</keyword>
<dbReference type="InterPro" id="IPR024956">
    <property type="entry name" value="tRNAHis_GuaTrfase_cat"/>
</dbReference>
<keyword evidence="14" id="KW-1185">Reference proteome</keyword>
<evidence type="ECO:0000259" key="11">
    <source>
        <dbReference type="Pfam" id="PF04446"/>
    </source>
</evidence>
<keyword evidence="5" id="KW-0819">tRNA processing</keyword>
<dbReference type="EMBL" id="CP003167">
    <property type="protein sequence ID" value="AGB01465.1"/>
    <property type="molecule type" value="Genomic_DNA"/>
</dbReference>
<dbReference type="KEGG" id="mfo:Metfor_0392"/>
<dbReference type="InterPro" id="IPR025845">
    <property type="entry name" value="Thg1_C_dom"/>
</dbReference>
<dbReference type="Proteomes" id="UP000010824">
    <property type="component" value="Chromosome"/>
</dbReference>
<sequence length="241" mass="26625">MENREIFSTITALPPVFVRLDGRAFHRLSDVLGLERPFDEFFHKAMVTACTSLVAGSGLNPDLAYTFSDEISLYFTKLPFSGRVEKLDSVSASYAASSFTLALGGTTLVAFDARVIPATPGYAKEYLANRQAEAWRNHINAYCQQALIEEGMDPKKAQERLTGLPAKALHEMMHERGFNLATTPAWQRRGTLVYKKLTEKEGFNPITKETVITERSAVVAESDLPLFTSPDGLAFLAAIVK</sequence>
<dbReference type="GO" id="GO:0008193">
    <property type="term" value="F:tRNA guanylyltransferase activity"/>
    <property type="evidence" value="ECO:0007669"/>
    <property type="project" value="UniProtKB-EC"/>
</dbReference>
<dbReference type="GO" id="GO:0000287">
    <property type="term" value="F:magnesium ion binding"/>
    <property type="evidence" value="ECO:0007669"/>
    <property type="project" value="InterPro"/>
</dbReference>
<organism evidence="13 14">
    <name type="scientific">Methanoregula formicica (strain DSM 22288 / NBRC 105244 / SMSP)</name>
    <dbReference type="NCBI Taxonomy" id="593750"/>
    <lineage>
        <taxon>Archaea</taxon>
        <taxon>Methanobacteriati</taxon>
        <taxon>Methanobacteriota</taxon>
        <taxon>Stenosarchaea group</taxon>
        <taxon>Methanomicrobia</taxon>
        <taxon>Methanomicrobiales</taxon>
        <taxon>Methanoregulaceae</taxon>
        <taxon>Methanoregula</taxon>
    </lineage>
</organism>
<evidence type="ECO:0000256" key="2">
    <source>
        <dbReference type="ARBA" id="ARBA00010113"/>
    </source>
</evidence>
<dbReference type="OrthoDB" id="24661at2157"/>
<keyword evidence="8" id="KW-0547">Nucleotide-binding</keyword>
<evidence type="ECO:0000256" key="4">
    <source>
        <dbReference type="ARBA" id="ARBA00022679"/>
    </source>
</evidence>
<dbReference type="eggNOG" id="arCOG03218">
    <property type="taxonomic scope" value="Archaea"/>
</dbReference>
<evidence type="ECO:0000256" key="8">
    <source>
        <dbReference type="ARBA" id="ARBA00022741"/>
    </source>
</evidence>
<dbReference type="GO" id="GO:0005525">
    <property type="term" value="F:GTP binding"/>
    <property type="evidence" value="ECO:0007669"/>
    <property type="project" value="UniProtKB-KW"/>
</dbReference>
<evidence type="ECO:0000256" key="10">
    <source>
        <dbReference type="ARBA" id="ARBA00023134"/>
    </source>
</evidence>
<dbReference type="RefSeq" id="WP_015284429.1">
    <property type="nucleotide sequence ID" value="NC_019943.1"/>
</dbReference>
<feature type="domain" description="Thg1 C-terminal" evidence="12">
    <location>
        <begin position="124"/>
        <end position="205"/>
    </location>
</feature>
<comment type="cofactor">
    <cofactor evidence="1">
        <name>Mg(2+)</name>
        <dbReference type="ChEBI" id="CHEBI:18420"/>
    </cofactor>
</comment>
<dbReference type="InParanoid" id="L0HBP9"/>
<keyword evidence="6" id="KW-0548">Nucleotidyltransferase</keyword>
<feature type="domain" description="tRNAHis guanylyltransferase catalytic" evidence="11">
    <location>
        <begin position="9"/>
        <end position="116"/>
    </location>
</feature>
<dbReference type="Gene3D" id="3.30.70.3000">
    <property type="match status" value="1"/>
</dbReference>
<protein>
    <recommendedName>
        <fullName evidence="3">tRNA(His) guanylyltransferase</fullName>
        <ecNumber evidence="3">2.7.7.79</ecNumber>
    </recommendedName>
</protein>
<evidence type="ECO:0000256" key="3">
    <source>
        <dbReference type="ARBA" id="ARBA00012511"/>
    </source>
</evidence>
<comment type="similarity">
    <text evidence="2">Belongs to the tRNA(His) guanylyltransferase family.</text>
</comment>